<sequence>MLKSSVKDCKKISKYKTYMTTTKENILTALQKVIGEEYQIPSDAITLLRNAYKARRLMREVEHYWRPSLHLMQSCSTVVIHRHLPEERQIPLSISLSSAVASLREATFGRERTFPRNWKQGGWYYSLREKKPPDESSSYRLLCVLDTAAKNAIAGIRWKGGKVEYGLISILDIKNAFNSANCNYIMQALEEKNVSTYLRRIVTSYFTNRLLKYDTKNGPREYKITGRVPQGSVPGLLLWNIMYDGLLRLVLPGNVKLRTCAGDVAVIIIAKHFDEINLAFNITFERLNQWTNIVKLQLAHQKIETVLIISRKQAETIALGVGEHEITSQPFIKYLGVILDARPNFK</sequence>
<organism evidence="2 3">
    <name type="scientific">Eumeta variegata</name>
    <name type="common">Bagworm moth</name>
    <name type="synonym">Eumeta japonica</name>
    <dbReference type="NCBI Taxonomy" id="151549"/>
    <lineage>
        <taxon>Eukaryota</taxon>
        <taxon>Metazoa</taxon>
        <taxon>Ecdysozoa</taxon>
        <taxon>Arthropoda</taxon>
        <taxon>Hexapoda</taxon>
        <taxon>Insecta</taxon>
        <taxon>Pterygota</taxon>
        <taxon>Neoptera</taxon>
        <taxon>Endopterygota</taxon>
        <taxon>Lepidoptera</taxon>
        <taxon>Glossata</taxon>
        <taxon>Ditrysia</taxon>
        <taxon>Tineoidea</taxon>
        <taxon>Psychidae</taxon>
        <taxon>Oiketicinae</taxon>
        <taxon>Eumeta</taxon>
    </lineage>
</organism>
<dbReference type="Pfam" id="PF00078">
    <property type="entry name" value="RVT_1"/>
    <property type="match status" value="1"/>
</dbReference>
<keyword evidence="3" id="KW-1185">Reference proteome</keyword>
<dbReference type="EMBL" id="BGZK01000035">
    <property type="protein sequence ID" value="GBP09394.1"/>
    <property type="molecule type" value="Genomic_DNA"/>
</dbReference>
<evidence type="ECO:0000313" key="3">
    <source>
        <dbReference type="Proteomes" id="UP000299102"/>
    </source>
</evidence>
<feature type="domain" description="Reverse transcriptase" evidence="1">
    <location>
        <begin position="165"/>
        <end position="339"/>
    </location>
</feature>
<accession>A0A4C1T5I8</accession>
<name>A0A4C1T5I8_EUMVA</name>
<proteinExistence type="predicted"/>
<dbReference type="OrthoDB" id="415822at2759"/>
<reference evidence="2 3" key="1">
    <citation type="journal article" date="2019" name="Commun. Biol.">
        <title>The bagworm genome reveals a unique fibroin gene that provides high tensile strength.</title>
        <authorList>
            <person name="Kono N."/>
            <person name="Nakamura H."/>
            <person name="Ohtoshi R."/>
            <person name="Tomita M."/>
            <person name="Numata K."/>
            <person name="Arakawa K."/>
        </authorList>
    </citation>
    <scope>NUCLEOTIDE SEQUENCE [LARGE SCALE GENOMIC DNA]</scope>
</reference>
<dbReference type="InterPro" id="IPR000477">
    <property type="entry name" value="RT_dom"/>
</dbReference>
<dbReference type="PANTHER" id="PTHR19446">
    <property type="entry name" value="REVERSE TRANSCRIPTASES"/>
    <property type="match status" value="1"/>
</dbReference>
<protein>
    <recommendedName>
        <fullName evidence="1">Reverse transcriptase domain-containing protein</fullName>
    </recommendedName>
</protein>
<gene>
    <name evidence="2" type="ORF">EVAR_5818_1</name>
</gene>
<dbReference type="Proteomes" id="UP000299102">
    <property type="component" value="Unassembled WGS sequence"/>
</dbReference>
<evidence type="ECO:0000313" key="2">
    <source>
        <dbReference type="EMBL" id="GBP09394.1"/>
    </source>
</evidence>
<dbReference type="AlphaFoldDB" id="A0A4C1T5I8"/>
<evidence type="ECO:0000259" key="1">
    <source>
        <dbReference type="Pfam" id="PF00078"/>
    </source>
</evidence>
<comment type="caution">
    <text evidence="2">The sequence shown here is derived from an EMBL/GenBank/DDBJ whole genome shotgun (WGS) entry which is preliminary data.</text>
</comment>